<dbReference type="Pfam" id="PF26295">
    <property type="entry name" value="PDDEXK_17"/>
    <property type="match status" value="1"/>
</dbReference>
<evidence type="ECO:0000259" key="1">
    <source>
        <dbReference type="Pfam" id="PF26295"/>
    </source>
</evidence>
<reference evidence="2 3" key="1">
    <citation type="journal article" date="2019" name="Int. J. Syst. Evol. Microbiol.">
        <title>The Global Catalogue of Microorganisms (GCM) 10K type strain sequencing project: providing services to taxonomists for standard genome sequencing and annotation.</title>
        <authorList>
            <consortium name="The Broad Institute Genomics Platform"/>
            <consortium name="The Broad Institute Genome Sequencing Center for Infectious Disease"/>
            <person name="Wu L."/>
            <person name="Ma J."/>
        </authorList>
    </citation>
    <scope>NUCLEOTIDE SEQUENCE [LARGE SCALE GENOMIC DNA]</scope>
    <source>
        <strain evidence="2 3">CGMCC 1.12563</strain>
    </source>
</reference>
<sequence length="88" mass="9883">MQVDPAPPVVSNDAGTWHPDFAADVRQEWGPALQRYLFEVKTGTGELERSQEATMREHARAHRECVIHISADITGLPGEYSVEFHPIE</sequence>
<feature type="domain" description="PD-(D/E)XK nuclease-like" evidence="1">
    <location>
        <begin position="6"/>
        <end position="86"/>
    </location>
</feature>
<name>A0ABD6AY99_9EURY</name>
<accession>A0ABD6AY99</accession>
<dbReference type="EMBL" id="JBHUDC010000007">
    <property type="protein sequence ID" value="MFD1514381.1"/>
    <property type="molecule type" value="Genomic_DNA"/>
</dbReference>
<protein>
    <recommendedName>
        <fullName evidence="1">PD-(D/E)XK nuclease-like domain-containing protein</fullName>
    </recommendedName>
</protein>
<dbReference type="Proteomes" id="UP001597187">
    <property type="component" value="Unassembled WGS sequence"/>
</dbReference>
<keyword evidence="3" id="KW-1185">Reference proteome</keyword>
<dbReference type="InterPro" id="IPR059118">
    <property type="entry name" value="PDDEXK_dom_halobact"/>
</dbReference>
<comment type="caution">
    <text evidence="2">The sequence shown here is derived from an EMBL/GenBank/DDBJ whole genome shotgun (WGS) entry which is preliminary data.</text>
</comment>
<proteinExistence type="predicted"/>
<evidence type="ECO:0000313" key="3">
    <source>
        <dbReference type="Proteomes" id="UP001597187"/>
    </source>
</evidence>
<organism evidence="2 3">
    <name type="scientific">Halomarina rubra</name>
    <dbReference type="NCBI Taxonomy" id="2071873"/>
    <lineage>
        <taxon>Archaea</taxon>
        <taxon>Methanobacteriati</taxon>
        <taxon>Methanobacteriota</taxon>
        <taxon>Stenosarchaea group</taxon>
        <taxon>Halobacteria</taxon>
        <taxon>Halobacteriales</taxon>
        <taxon>Natronomonadaceae</taxon>
        <taxon>Halomarina</taxon>
    </lineage>
</organism>
<evidence type="ECO:0000313" key="2">
    <source>
        <dbReference type="EMBL" id="MFD1514381.1"/>
    </source>
</evidence>
<dbReference type="RefSeq" id="WP_250874348.1">
    <property type="nucleotide sequence ID" value="NZ_JALXFV010000007.1"/>
</dbReference>
<dbReference type="AlphaFoldDB" id="A0ABD6AY99"/>
<gene>
    <name evidence="2" type="ORF">ACFSBT_13955</name>
</gene>